<organism evidence="2 3">
    <name type="scientific">Gossypium arboreum</name>
    <name type="common">Tree cotton</name>
    <name type="synonym">Gossypium nanking</name>
    <dbReference type="NCBI Taxonomy" id="29729"/>
    <lineage>
        <taxon>Eukaryota</taxon>
        <taxon>Viridiplantae</taxon>
        <taxon>Streptophyta</taxon>
        <taxon>Embryophyta</taxon>
        <taxon>Tracheophyta</taxon>
        <taxon>Spermatophyta</taxon>
        <taxon>Magnoliopsida</taxon>
        <taxon>eudicotyledons</taxon>
        <taxon>Gunneridae</taxon>
        <taxon>Pentapetalae</taxon>
        <taxon>rosids</taxon>
        <taxon>malvids</taxon>
        <taxon>Malvales</taxon>
        <taxon>Malvaceae</taxon>
        <taxon>Malvoideae</taxon>
        <taxon>Gossypium</taxon>
    </lineage>
</organism>
<comment type="caution">
    <text evidence="2">The sequence shown here is derived from an EMBL/GenBank/DDBJ whole genome shotgun (WGS) entry which is preliminary data.</text>
</comment>
<dbReference type="Proteomes" id="UP001358586">
    <property type="component" value="Chromosome 11"/>
</dbReference>
<dbReference type="EMBL" id="JARKNE010000011">
    <property type="protein sequence ID" value="KAK5784986.1"/>
    <property type="molecule type" value="Genomic_DNA"/>
</dbReference>
<reference evidence="2 3" key="1">
    <citation type="submission" date="2023-03" db="EMBL/GenBank/DDBJ databases">
        <title>WGS of Gossypium arboreum.</title>
        <authorList>
            <person name="Yu D."/>
        </authorList>
    </citation>
    <scope>NUCLEOTIDE SEQUENCE [LARGE SCALE GENOMIC DNA]</scope>
    <source>
        <tissue evidence="2">Leaf</tissue>
    </source>
</reference>
<accession>A0ABR0N3C4</accession>
<gene>
    <name evidence="2" type="ORF">PVK06_039527</name>
</gene>
<proteinExistence type="predicted"/>
<evidence type="ECO:0000313" key="3">
    <source>
        <dbReference type="Proteomes" id="UP001358586"/>
    </source>
</evidence>
<name>A0ABR0N3C4_GOSAR</name>
<evidence type="ECO:0000256" key="1">
    <source>
        <dbReference type="SAM" id="MobiDB-lite"/>
    </source>
</evidence>
<evidence type="ECO:0000313" key="2">
    <source>
        <dbReference type="EMBL" id="KAK5784986.1"/>
    </source>
</evidence>
<feature type="region of interest" description="Disordered" evidence="1">
    <location>
        <begin position="48"/>
        <end position="80"/>
    </location>
</feature>
<sequence>MSVSLFTWACASAYNLGIKMLTLTKLMKELKSYELILNGGKLVQEKPEANLAVGPSSSKGKQKAKGKKKLTKSSVLPRVD</sequence>
<protein>
    <submittedName>
        <fullName evidence="2">Uncharacterized protein</fullName>
    </submittedName>
</protein>
<keyword evidence="3" id="KW-1185">Reference proteome</keyword>
<feature type="compositionally biased region" description="Basic residues" evidence="1">
    <location>
        <begin position="60"/>
        <end position="71"/>
    </location>
</feature>